<keyword evidence="2" id="KW-1185">Reference proteome</keyword>
<dbReference type="GeneID" id="63747386"/>
<reference evidence="2" key="1">
    <citation type="journal article" date="2017" name="Genome Biol.">
        <title>Comparative genomics reveals high biological diversity and specific adaptations in the industrially and medically important fungal genus Aspergillus.</title>
        <authorList>
            <person name="de Vries R.P."/>
            <person name="Riley R."/>
            <person name="Wiebenga A."/>
            <person name="Aguilar-Osorio G."/>
            <person name="Amillis S."/>
            <person name="Uchima C.A."/>
            <person name="Anderluh G."/>
            <person name="Asadollahi M."/>
            <person name="Askin M."/>
            <person name="Barry K."/>
            <person name="Battaglia E."/>
            <person name="Bayram O."/>
            <person name="Benocci T."/>
            <person name="Braus-Stromeyer S.A."/>
            <person name="Caldana C."/>
            <person name="Canovas D."/>
            <person name="Cerqueira G.C."/>
            <person name="Chen F."/>
            <person name="Chen W."/>
            <person name="Choi C."/>
            <person name="Clum A."/>
            <person name="Dos Santos R.A."/>
            <person name="Damasio A.R."/>
            <person name="Diallinas G."/>
            <person name="Emri T."/>
            <person name="Fekete E."/>
            <person name="Flipphi M."/>
            <person name="Freyberg S."/>
            <person name="Gallo A."/>
            <person name="Gournas C."/>
            <person name="Habgood R."/>
            <person name="Hainaut M."/>
            <person name="Harispe M.L."/>
            <person name="Henrissat B."/>
            <person name="Hilden K.S."/>
            <person name="Hope R."/>
            <person name="Hossain A."/>
            <person name="Karabika E."/>
            <person name="Karaffa L."/>
            <person name="Karanyi Z."/>
            <person name="Krasevec N."/>
            <person name="Kuo A."/>
            <person name="Kusch H."/>
            <person name="LaButti K."/>
            <person name="Lagendijk E.L."/>
            <person name="Lapidus A."/>
            <person name="Levasseur A."/>
            <person name="Lindquist E."/>
            <person name="Lipzen A."/>
            <person name="Logrieco A.F."/>
            <person name="MacCabe A."/>
            <person name="Maekelae M.R."/>
            <person name="Malavazi I."/>
            <person name="Melin P."/>
            <person name="Meyer V."/>
            <person name="Mielnichuk N."/>
            <person name="Miskei M."/>
            <person name="Molnar A.P."/>
            <person name="Mule G."/>
            <person name="Ngan C.Y."/>
            <person name="Orejas M."/>
            <person name="Orosz E."/>
            <person name="Ouedraogo J.P."/>
            <person name="Overkamp K.M."/>
            <person name="Park H.-S."/>
            <person name="Perrone G."/>
            <person name="Piumi F."/>
            <person name="Punt P.J."/>
            <person name="Ram A.F."/>
            <person name="Ramon A."/>
            <person name="Rauscher S."/>
            <person name="Record E."/>
            <person name="Riano-Pachon D.M."/>
            <person name="Robert V."/>
            <person name="Roehrig J."/>
            <person name="Ruller R."/>
            <person name="Salamov A."/>
            <person name="Salih N.S."/>
            <person name="Samson R.A."/>
            <person name="Sandor E."/>
            <person name="Sanguinetti M."/>
            <person name="Schuetze T."/>
            <person name="Sepcic K."/>
            <person name="Shelest E."/>
            <person name="Sherlock G."/>
            <person name="Sophianopoulou V."/>
            <person name="Squina F.M."/>
            <person name="Sun H."/>
            <person name="Susca A."/>
            <person name="Todd R.B."/>
            <person name="Tsang A."/>
            <person name="Unkles S.E."/>
            <person name="van de Wiele N."/>
            <person name="van Rossen-Uffink D."/>
            <person name="Oliveira J.V."/>
            <person name="Vesth T.C."/>
            <person name="Visser J."/>
            <person name="Yu J.-H."/>
            <person name="Zhou M."/>
            <person name="Andersen M.R."/>
            <person name="Archer D.B."/>
            <person name="Baker S.E."/>
            <person name="Benoit I."/>
            <person name="Brakhage A.A."/>
            <person name="Braus G.H."/>
            <person name="Fischer R."/>
            <person name="Frisvad J.C."/>
            <person name="Goldman G.H."/>
            <person name="Houbraken J."/>
            <person name="Oakley B."/>
            <person name="Pocsi I."/>
            <person name="Scazzocchio C."/>
            <person name="Seiboth B."/>
            <person name="vanKuyk P.A."/>
            <person name="Wortman J."/>
            <person name="Dyer P.S."/>
            <person name="Grigoriev I.V."/>
        </authorList>
    </citation>
    <scope>NUCLEOTIDE SEQUENCE [LARGE SCALE GENOMIC DNA]</scope>
    <source>
        <strain evidence="2">DTO 134E9</strain>
    </source>
</reference>
<gene>
    <name evidence="1" type="ORF">ASPWEDRAFT_176663</name>
</gene>
<dbReference type="Proteomes" id="UP000184383">
    <property type="component" value="Unassembled WGS sequence"/>
</dbReference>
<dbReference type="VEuPathDB" id="FungiDB:ASPWEDRAFT_176663"/>
<name>A0A1L9R9N3_ASPWE</name>
<evidence type="ECO:0000313" key="1">
    <source>
        <dbReference type="EMBL" id="OJJ31598.1"/>
    </source>
</evidence>
<dbReference type="EMBL" id="KV878216">
    <property type="protein sequence ID" value="OJJ31598.1"/>
    <property type="molecule type" value="Genomic_DNA"/>
</dbReference>
<organism evidence="1 2">
    <name type="scientific">Aspergillus wentii DTO 134E9</name>
    <dbReference type="NCBI Taxonomy" id="1073089"/>
    <lineage>
        <taxon>Eukaryota</taxon>
        <taxon>Fungi</taxon>
        <taxon>Dikarya</taxon>
        <taxon>Ascomycota</taxon>
        <taxon>Pezizomycotina</taxon>
        <taxon>Eurotiomycetes</taxon>
        <taxon>Eurotiomycetidae</taxon>
        <taxon>Eurotiales</taxon>
        <taxon>Aspergillaceae</taxon>
        <taxon>Aspergillus</taxon>
        <taxon>Aspergillus subgen. Cremei</taxon>
    </lineage>
</organism>
<evidence type="ECO:0000313" key="2">
    <source>
        <dbReference type="Proteomes" id="UP000184383"/>
    </source>
</evidence>
<sequence length="118" mass="13094">MSSLYSPLSDLPKDHILHTFTTIKALEKTAENILDKLDRNENQGNQYLVVLGLTKPAYARLAGDDPRLGSIPYRITLDGSIGITKLIPSWSHQAVTSDLQQQIQRIITTIGVPFSDYA</sequence>
<proteinExistence type="predicted"/>
<dbReference type="RefSeq" id="XP_040685275.1">
    <property type="nucleotide sequence ID" value="XM_040831538.1"/>
</dbReference>
<dbReference type="OrthoDB" id="76567at2759"/>
<protein>
    <submittedName>
        <fullName evidence="1">Uncharacterized protein</fullName>
    </submittedName>
</protein>
<dbReference type="AlphaFoldDB" id="A0A1L9R9N3"/>
<accession>A0A1L9R9N3</accession>